<feature type="compositionally biased region" description="Polar residues" evidence="1">
    <location>
        <begin position="1"/>
        <end position="10"/>
    </location>
</feature>
<keyword evidence="3" id="KW-1185">Reference proteome</keyword>
<protein>
    <submittedName>
        <fullName evidence="2">Uncharacterized protein</fullName>
    </submittedName>
</protein>
<sequence length="66" mass="7035">MISATVLSITEETKEFEGINEEEIGEEGDASDEGSSSTSEEEAIDEDIPKVNEKEQGDGKKVIGSS</sequence>
<reference evidence="2 3" key="1">
    <citation type="submission" date="2020-06" db="EMBL/GenBank/DDBJ databases">
        <title>Transcriptomic and genomic resources for Thalictrum thalictroides and T. hernandezii: Facilitating candidate gene discovery in an emerging model plant lineage.</title>
        <authorList>
            <person name="Arias T."/>
            <person name="Riano-Pachon D.M."/>
            <person name="Di Stilio V.S."/>
        </authorList>
    </citation>
    <scope>NUCLEOTIDE SEQUENCE [LARGE SCALE GENOMIC DNA]</scope>
    <source>
        <strain evidence="3">cv. WT478/WT964</strain>
        <tissue evidence="2">Leaves</tissue>
    </source>
</reference>
<name>A0A7J6VV48_THATH</name>
<feature type="region of interest" description="Disordered" evidence="1">
    <location>
        <begin position="1"/>
        <end position="66"/>
    </location>
</feature>
<evidence type="ECO:0000313" key="2">
    <source>
        <dbReference type="EMBL" id="KAF5188681.1"/>
    </source>
</evidence>
<proteinExistence type="predicted"/>
<feature type="compositionally biased region" description="Basic and acidic residues" evidence="1">
    <location>
        <begin position="47"/>
        <end position="66"/>
    </location>
</feature>
<comment type="caution">
    <text evidence="2">The sequence shown here is derived from an EMBL/GenBank/DDBJ whole genome shotgun (WGS) entry which is preliminary data.</text>
</comment>
<dbReference type="Proteomes" id="UP000554482">
    <property type="component" value="Unassembled WGS sequence"/>
</dbReference>
<dbReference type="EMBL" id="JABWDY010026434">
    <property type="protein sequence ID" value="KAF5188681.1"/>
    <property type="molecule type" value="Genomic_DNA"/>
</dbReference>
<evidence type="ECO:0000256" key="1">
    <source>
        <dbReference type="SAM" id="MobiDB-lite"/>
    </source>
</evidence>
<organism evidence="2 3">
    <name type="scientific">Thalictrum thalictroides</name>
    <name type="common">Rue-anemone</name>
    <name type="synonym">Anemone thalictroides</name>
    <dbReference type="NCBI Taxonomy" id="46969"/>
    <lineage>
        <taxon>Eukaryota</taxon>
        <taxon>Viridiplantae</taxon>
        <taxon>Streptophyta</taxon>
        <taxon>Embryophyta</taxon>
        <taxon>Tracheophyta</taxon>
        <taxon>Spermatophyta</taxon>
        <taxon>Magnoliopsida</taxon>
        <taxon>Ranunculales</taxon>
        <taxon>Ranunculaceae</taxon>
        <taxon>Thalictroideae</taxon>
        <taxon>Thalictrum</taxon>
    </lineage>
</organism>
<accession>A0A7J6VV48</accession>
<gene>
    <name evidence="2" type="ORF">FRX31_021732</name>
</gene>
<feature type="compositionally biased region" description="Acidic residues" evidence="1">
    <location>
        <begin position="18"/>
        <end position="32"/>
    </location>
</feature>
<evidence type="ECO:0000313" key="3">
    <source>
        <dbReference type="Proteomes" id="UP000554482"/>
    </source>
</evidence>
<dbReference type="AlphaFoldDB" id="A0A7J6VV48"/>